<gene>
    <name evidence="1" type="ORF">SAMN05444366_2810</name>
</gene>
<dbReference type="OrthoDB" id="1361943at2"/>
<accession>A0A1M7HP47</accession>
<protein>
    <recommendedName>
        <fullName evidence="3">Lipoprotein</fullName>
    </recommendedName>
</protein>
<dbReference type="STRING" id="29534.SAMN05444366_2810"/>
<name>A0A1M7HP47_9FLAO</name>
<dbReference type="PROSITE" id="PS51257">
    <property type="entry name" value="PROKAR_LIPOPROTEIN"/>
    <property type="match status" value="1"/>
</dbReference>
<reference evidence="2" key="1">
    <citation type="submission" date="2016-11" db="EMBL/GenBank/DDBJ databases">
        <authorList>
            <person name="Varghese N."/>
            <person name="Submissions S."/>
        </authorList>
    </citation>
    <scope>NUCLEOTIDE SEQUENCE [LARGE SCALE GENOMIC DNA]</scope>
    <source>
        <strain evidence="2">DSM 1811</strain>
    </source>
</reference>
<evidence type="ECO:0000313" key="2">
    <source>
        <dbReference type="Proteomes" id="UP000184121"/>
    </source>
</evidence>
<organism evidence="1 2">
    <name type="scientific">Flavobacterium saccharophilum</name>
    <dbReference type="NCBI Taxonomy" id="29534"/>
    <lineage>
        <taxon>Bacteria</taxon>
        <taxon>Pseudomonadati</taxon>
        <taxon>Bacteroidota</taxon>
        <taxon>Flavobacteriia</taxon>
        <taxon>Flavobacteriales</taxon>
        <taxon>Flavobacteriaceae</taxon>
        <taxon>Flavobacterium</taxon>
    </lineage>
</organism>
<dbReference type="Proteomes" id="UP000184121">
    <property type="component" value="Unassembled WGS sequence"/>
</dbReference>
<keyword evidence="2" id="KW-1185">Reference proteome</keyword>
<proteinExistence type="predicted"/>
<dbReference type="EMBL" id="FRBY01000004">
    <property type="protein sequence ID" value="SHM30168.1"/>
    <property type="molecule type" value="Genomic_DNA"/>
</dbReference>
<evidence type="ECO:0008006" key="3">
    <source>
        <dbReference type="Google" id="ProtNLM"/>
    </source>
</evidence>
<sequence>MKRLIFILSAVSLLSGCKNTTENETSLKQIKVEDLNNKESYTNNANNKFFIKLNTIYGENGLEDYSKGSEEVFGEIVKQLNGSDGSEYYLLKLDKILEYTEREKKIPLKTSYLIIGGRTVEQPLRKGANKTLVNVAIVKDETVLTDELLDFSKAIFAGYGEATEVTK</sequence>
<dbReference type="RefSeq" id="WP_072973394.1">
    <property type="nucleotide sequence ID" value="NZ_FRBY01000004.1"/>
</dbReference>
<evidence type="ECO:0000313" key="1">
    <source>
        <dbReference type="EMBL" id="SHM30168.1"/>
    </source>
</evidence>
<dbReference type="AlphaFoldDB" id="A0A1M7HP47"/>